<dbReference type="SUPFAM" id="SSF53706">
    <property type="entry name" value="Formate dehydrogenase/DMSO reductase, domains 1-3"/>
    <property type="match status" value="1"/>
</dbReference>
<dbReference type="InterPro" id="IPR050612">
    <property type="entry name" value="Prok_Mopterin_Oxidored"/>
</dbReference>
<keyword evidence="5" id="KW-0560">Oxidoreductase</keyword>
<dbReference type="PANTHER" id="PTHR43742:SF6">
    <property type="entry name" value="OXIDOREDUCTASE YYAE-RELATED"/>
    <property type="match status" value="1"/>
</dbReference>
<dbReference type="GO" id="GO:0016491">
    <property type="term" value="F:oxidoreductase activity"/>
    <property type="evidence" value="ECO:0007669"/>
    <property type="project" value="UniProtKB-KW"/>
</dbReference>
<dbReference type="InterPro" id="IPR006656">
    <property type="entry name" value="Mopterin_OxRdtase"/>
</dbReference>
<dbReference type="Gene3D" id="2.20.25.90">
    <property type="entry name" value="ADC-like domains"/>
    <property type="match status" value="1"/>
</dbReference>
<evidence type="ECO:0000256" key="1">
    <source>
        <dbReference type="ARBA" id="ARBA00001942"/>
    </source>
</evidence>
<keyword evidence="3" id="KW-0500">Molybdenum</keyword>
<organism evidence="9 10">
    <name type="scientific">Formimonas warabiya</name>
    <dbReference type="NCBI Taxonomy" id="1761012"/>
    <lineage>
        <taxon>Bacteria</taxon>
        <taxon>Bacillati</taxon>
        <taxon>Bacillota</taxon>
        <taxon>Clostridia</taxon>
        <taxon>Eubacteriales</taxon>
        <taxon>Peptococcaceae</taxon>
        <taxon>Candidatus Formimonas</taxon>
    </lineage>
</organism>
<dbReference type="GO" id="GO:0043546">
    <property type="term" value="F:molybdopterin cofactor binding"/>
    <property type="evidence" value="ECO:0007669"/>
    <property type="project" value="InterPro"/>
</dbReference>
<dbReference type="SUPFAM" id="SSF50692">
    <property type="entry name" value="ADC-like"/>
    <property type="match status" value="1"/>
</dbReference>
<dbReference type="KEGG" id="fwa:DCMF_16540"/>
<dbReference type="Proteomes" id="UP000323521">
    <property type="component" value="Chromosome"/>
</dbReference>
<dbReference type="InterPro" id="IPR009010">
    <property type="entry name" value="Asp_de-COase-like_dom_sf"/>
</dbReference>
<evidence type="ECO:0000256" key="7">
    <source>
        <dbReference type="ARBA" id="ARBA00023014"/>
    </source>
</evidence>
<dbReference type="CDD" id="cd02766">
    <property type="entry name" value="MopB_3"/>
    <property type="match status" value="1"/>
</dbReference>
<evidence type="ECO:0000313" key="9">
    <source>
        <dbReference type="EMBL" id="ATW26164.1"/>
    </source>
</evidence>
<keyword evidence="6" id="KW-0408">Iron</keyword>
<dbReference type="GO" id="GO:0051536">
    <property type="term" value="F:iron-sulfur cluster binding"/>
    <property type="evidence" value="ECO:0007669"/>
    <property type="project" value="UniProtKB-KW"/>
</dbReference>
<dbReference type="PROSITE" id="PS00490">
    <property type="entry name" value="MOLYBDOPTERIN_PROK_2"/>
    <property type="match status" value="1"/>
</dbReference>
<dbReference type="Pfam" id="PF00384">
    <property type="entry name" value="Molybdopterin"/>
    <property type="match status" value="1"/>
</dbReference>
<evidence type="ECO:0000256" key="5">
    <source>
        <dbReference type="ARBA" id="ARBA00023002"/>
    </source>
</evidence>
<dbReference type="Gene3D" id="3.40.228.10">
    <property type="entry name" value="Dimethylsulfoxide Reductase, domain 2"/>
    <property type="match status" value="1"/>
</dbReference>
<dbReference type="Gene3D" id="3.30.2070.10">
    <property type="entry name" value="Formate dehydrogenase/DMSO reductase"/>
    <property type="match status" value="1"/>
</dbReference>
<proteinExistence type="inferred from homology"/>
<evidence type="ECO:0000256" key="2">
    <source>
        <dbReference type="ARBA" id="ARBA00010312"/>
    </source>
</evidence>
<evidence type="ECO:0000259" key="8">
    <source>
        <dbReference type="PROSITE" id="PS51669"/>
    </source>
</evidence>
<evidence type="ECO:0000256" key="3">
    <source>
        <dbReference type="ARBA" id="ARBA00022505"/>
    </source>
</evidence>
<sequence length="665" mass="74295">MVIKRSVCPYDCPDTCGLIVEVENDQLLKVSGDPDHPHTKGILCPKMAHYERTVHCPDRLTHPLLRTGEKGSGRFQAITWGEALDRITDHWQRVISKYGGEAILPYSFAGTMGIVQRQCGEAFFHRLGASRLARTICSPAKDYGWSSVMGGTLAPHPDEVLDSDFIILWGTNALATNVHLLEKIRQAKKRGAIVWLVDTYETPTAQFADHIVLVRPGTDGALALGLMHIMDREDWIDKQFIETHVQGYQELQNQVLPRYSPDKVSQITGIDTELLHKMAKGYSHARAPFISLGSGLSRYGNGAMTVRTITCLPALVGAWSKPGGGLLGDISIKTLPVEPVTREDFLTKPTRIVNMNQLGTALTELTKPPIMSLYVYHSNPAIVAPDQNMIIKGFMREDLFTVVHERFMTDTALYADIVLPATTSLEHPDIYRAYGHYCVQRAEAVINPLGESKSNWEVFQLLAKDMGFKESYFYQTADDLIEQLITEASPWLNSAHILELKNGYPVEVCRPGDYKMSFHTPSGKIEIFSPNETEPLPYYKEPHRDDAPFYLMSSPSLYSLNSSFNERPELLHKKEAAYMKMNPVDAKEKNLIDGQEVVAFNERGSVHFILNVTAKVPPGVVVTEGLFYLKDMPGNRSVNALTSQRLTDRAAASTLYDVKVDVRPA</sequence>
<dbReference type="InterPro" id="IPR006655">
    <property type="entry name" value="Mopterin_OxRdtase_prok_CS"/>
</dbReference>
<dbReference type="AlphaFoldDB" id="A0A3G1KUR3"/>
<accession>A0A3G1KUR3</accession>
<name>A0A3G1KUR3_FORW1</name>
<dbReference type="PROSITE" id="PS51669">
    <property type="entry name" value="4FE4S_MOW_BIS_MGD"/>
    <property type="match status" value="1"/>
</dbReference>
<dbReference type="OrthoDB" id="219031at2"/>
<dbReference type="Pfam" id="PF01568">
    <property type="entry name" value="Molydop_binding"/>
    <property type="match status" value="1"/>
</dbReference>
<comment type="similarity">
    <text evidence="2">Belongs to the prokaryotic molybdopterin-containing oxidoreductase family.</text>
</comment>
<gene>
    <name evidence="9" type="ORF">DCMF_16540</name>
</gene>
<protein>
    <submittedName>
        <fullName evidence="9">Formate dehydrogenase</fullName>
    </submittedName>
</protein>
<comment type="cofactor">
    <cofactor evidence="1">
        <name>Mo-bis(molybdopterin guanine dinucleotide)</name>
        <dbReference type="ChEBI" id="CHEBI:60539"/>
    </cofactor>
</comment>
<dbReference type="InterPro" id="IPR006657">
    <property type="entry name" value="MoPterin_dinucl-bd_dom"/>
</dbReference>
<keyword evidence="7" id="KW-0411">Iron-sulfur</keyword>
<dbReference type="PANTHER" id="PTHR43742">
    <property type="entry name" value="TRIMETHYLAMINE-N-OXIDE REDUCTASE"/>
    <property type="match status" value="1"/>
</dbReference>
<evidence type="ECO:0000313" key="10">
    <source>
        <dbReference type="Proteomes" id="UP000323521"/>
    </source>
</evidence>
<dbReference type="SMART" id="SM00926">
    <property type="entry name" value="Molybdop_Fe4S4"/>
    <property type="match status" value="1"/>
</dbReference>
<evidence type="ECO:0000256" key="6">
    <source>
        <dbReference type="ARBA" id="ARBA00023004"/>
    </source>
</evidence>
<evidence type="ECO:0000256" key="4">
    <source>
        <dbReference type="ARBA" id="ARBA00022723"/>
    </source>
</evidence>
<feature type="domain" description="4Fe-4S Mo/W bis-MGD-type" evidence="8">
    <location>
        <begin position="1"/>
        <end position="58"/>
    </location>
</feature>
<dbReference type="EMBL" id="CP017634">
    <property type="protein sequence ID" value="ATW26164.1"/>
    <property type="molecule type" value="Genomic_DNA"/>
</dbReference>
<keyword evidence="4" id="KW-0479">Metal-binding</keyword>
<dbReference type="RefSeq" id="WP_148135441.1">
    <property type="nucleotide sequence ID" value="NZ_CP017634.1"/>
</dbReference>
<dbReference type="GO" id="GO:0046872">
    <property type="term" value="F:metal ion binding"/>
    <property type="evidence" value="ECO:0007669"/>
    <property type="project" value="UniProtKB-KW"/>
</dbReference>
<dbReference type="Gene3D" id="3.40.50.740">
    <property type="match status" value="1"/>
</dbReference>
<dbReference type="Gene3D" id="2.40.40.20">
    <property type="match status" value="1"/>
</dbReference>
<dbReference type="Pfam" id="PF04879">
    <property type="entry name" value="Molybdop_Fe4S4"/>
    <property type="match status" value="1"/>
</dbReference>
<keyword evidence="10" id="KW-1185">Reference proteome</keyword>
<dbReference type="InterPro" id="IPR006963">
    <property type="entry name" value="Mopterin_OxRdtase_4Fe-4S_dom"/>
</dbReference>
<reference evidence="9 10" key="1">
    <citation type="submission" date="2016-10" db="EMBL/GenBank/DDBJ databases">
        <title>Complete Genome Sequence of Peptococcaceae strain DCMF.</title>
        <authorList>
            <person name="Edwards R.J."/>
            <person name="Holland S.I."/>
            <person name="Deshpande N.P."/>
            <person name="Wong Y.K."/>
            <person name="Ertan H."/>
            <person name="Manefield M."/>
            <person name="Russell T.L."/>
            <person name="Lee M.J."/>
        </authorList>
    </citation>
    <scope>NUCLEOTIDE SEQUENCE [LARGE SCALE GENOMIC DNA]</scope>
    <source>
        <strain evidence="9 10">DCMF</strain>
    </source>
</reference>